<dbReference type="InterPro" id="IPR003481">
    <property type="entry name" value="FliD_N"/>
</dbReference>
<keyword evidence="5" id="KW-0964">Secreted</keyword>
<keyword evidence="4 5" id="KW-0975">Bacterial flagellum</keyword>
<dbReference type="OrthoDB" id="9810816at2"/>
<dbReference type="GO" id="GO:0009424">
    <property type="term" value="C:bacterial-type flagellum hook"/>
    <property type="evidence" value="ECO:0007669"/>
    <property type="project" value="UniProtKB-UniRule"/>
</dbReference>
<comment type="subcellular location">
    <subcellularLocation>
        <location evidence="5">Secreted</location>
    </subcellularLocation>
    <subcellularLocation>
        <location evidence="5">Bacterial flagellum</location>
    </subcellularLocation>
</comment>
<accession>A0A139SWD7</accession>
<dbReference type="InterPro" id="IPR040026">
    <property type="entry name" value="FliD"/>
</dbReference>
<proteinExistence type="inferred from homology"/>
<dbReference type="PANTHER" id="PTHR30288">
    <property type="entry name" value="FLAGELLAR CAP/ASSEMBLY PROTEIN FLID"/>
    <property type="match status" value="1"/>
</dbReference>
<evidence type="ECO:0000313" key="8">
    <source>
        <dbReference type="EMBL" id="KXU38927.1"/>
    </source>
</evidence>
<dbReference type="GO" id="GO:0007155">
    <property type="term" value="P:cell adhesion"/>
    <property type="evidence" value="ECO:0007669"/>
    <property type="project" value="InterPro"/>
</dbReference>
<gene>
    <name evidence="8" type="ORF">AXE65_11480</name>
</gene>
<dbReference type="Proteomes" id="UP000072660">
    <property type="component" value="Unassembled WGS sequence"/>
</dbReference>
<evidence type="ECO:0000256" key="4">
    <source>
        <dbReference type="ARBA" id="ARBA00023143"/>
    </source>
</evidence>
<dbReference type="EMBL" id="LSZO01000059">
    <property type="protein sequence ID" value="KXU38927.1"/>
    <property type="molecule type" value="Genomic_DNA"/>
</dbReference>
<dbReference type="InterPro" id="IPR010809">
    <property type="entry name" value="FliD_C"/>
</dbReference>
<dbReference type="RefSeq" id="WP_068388143.1">
    <property type="nucleotide sequence ID" value="NZ_LSZO01000059.1"/>
</dbReference>
<dbReference type="GO" id="GO:0071973">
    <property type="term" value="P:bacterial-type flagellum-dependent cell motility"/>
    <property type="evidence" value="ECO:0007669"/>
    <property type="project" value="TreeGrafter"/>
</dbReference>
<dbReference type="AlphaFoldDB" id="A0A139SWD7"/>
<keyword evidence="3 5" id="KW-0175">Coiled coil</keyword>
<evidence type="ECO:0000256" key="5">
    <source>
        <dbReference type="RuleBase" id="RU362066"/>
    </source>
</evidence>
<keyword evidence="9" id="KW-1185">Reference proteome</keyword>
<dbReference type="Pfam" id="PF07195">
    <property type="entry name" value="FliD_C"/>
    <property type="match status" value="1"/>
</dbReference>
<sequence length="447" mass="47632">MSGIAGIGSGINIDEIVKASVTAEAAPKAAQLKRLDDTATAKISALGTLKGALAEFADALEALKSAKLFNQRNARVSGGQGIEVSADSKAKLGQYQLQVIELAKSSKIASGAVKGGADTPFSEGGKIDIHLADKVYSMEVKAGTTLGELQQQINTRFKDQGISAGLVNDPKSGESRLIFSAKEGGEGNDLQFLVSSSDKQLNALGDKKEVLQQASNARFTIDGLPMESASNDIKDVIEGVNFKLTEVTEKPLTLTIESNQVDIKKALHTFVGAYNKLQSTFGELGRVVPVEGGEPLVGKLTGDSTLRHLQNGLSATFSTAMTGELRVLADLGISCERDGKLKVDDKKLDKALTEQYQAATAFLSGENGLMSRLEKSIQSYSEKGGILETRINGEQKTRDSVKNQLEALNLRMQSVEKNLYAKFIAMDRMISQLQKTSGSLNGLLGMV</sequence>
<protein>
    <recommendedName>
        <fullName evidence="5">Flagellar hook-associated protein 2</fullName>
        <shortName evidence="5">HAP2</shortName>
    </recommendedName>
    <alternativeName>
        <fullName evidence="5">Flagellar cap protein</fullName>
    </alternativeName>
</protein>
<comment type="similarity">
    <text evidence="1 5">Belongs to the FliD family.</text>
</comment>
<evidence type="ECO:0000256" key="1">
    <source>
        <dbReference type="ARBA" id="ARBA00009764"/>
    </source>
</evidence>
<name>A0A139SWD7_9GAMM</name>
<evidence type="ECO:0000256" key="2">
    <source>
        <dbReference type="ARBA" id="ARBA00011255"/>
    </source>
</evidence>
<organism evidence="8 9">
    <name type="scientific">Ventosimonas gracilis</name>
    <dbReference type="NCBI Taxonomy" id="1680762"/>
    <lineage>
        <taxon>Bacteria</taxon>
        <taxon>Pseudomonadati</taxon>
        <taxon>Pseudomonadota</taxon>
        <taxon>Gammaproteobacteria</taxon>
        <taxon>Pseudomonadales</taxon>
        <taxon>Ventosimonadaceae</taxon>
        <taxon>Ventosimonas</taxon>
    </lineage>
</organism>
<evidence type="ECO:0000259" key="7">
    <source>
        <dbReference type="Pfam" id="PF07195"/>
    </source>
</evidence>
<comment type="subunit">
    <text evidence="2 5">Homopentamer.</text>
</comment>
<dbReference type="GO" id="GO:0009421">
    <property type="term" value="C:bacterial-type flagellum filament cap"/>
    <property type="evidence" value="ECO:0007669"/>
    <property type="project" value="InterPro"/>
</dbReference>
<feature type="domain" description="Flagellar hook-associated protein 2 C-terminal" evidence="7">
    <location>
        <begin position="214"/>
        <end position="435"/>
    </location>
</feature>
<evidence type="ECO:0000259" key="6">
    <source>
        <dbReference type="Pfam" id="PF02465"/>
    </source>
</evidence>
<dbReference type="PANTHER" id="PTHR30288:SF0">
    <property type="entry name" value="FLAGELLAR HOOK-ASSOCIATED PROTEIN 2"/>
    <property type="match status" value="1"/>
</dbReference>
<evidence type="ECO:0000313" key="9">
    <source>
        <dbReference type="Proteomes" id="UP000072660"/>
    </source>
</evidence>
<evidence type="ECO:0000256" key="3">
    <source>
        <dbReference type="ARBA" id="ARBA00023054"/>
    </source>
</evidence>
<feature type="coiled-coil region" evidence="5">
    <location>
        <begin position="391"/>
        <end position="418"/>
    </location>
</feature>
<dbReference type="GO" id="GO:0005576">
    <property type="term" value="C:extracellular region"/>
    <property type="evidence" value="ECO:0007669"/>
    <property type="project" value="UniProtKB-SubCell"/>
</dbReference>
<dbReference type="Pfam" id="PF02465">
    <property type="entry name" value="FliD_N"/>
    <property type="match status" value="1"/>
</dbReference>
<reference evidence="8 9" key="1">
    <citation type="submission" date="2016-02" db="EMBL/GenBank/DDBJ databases">
        <authorList>
            <person name="Wen L."/>
            <person name="He K."/>
            <person name="Yang H."/>
        </authorList>
    </citation>
    <scope>NUCLEOTIDE SEQUENCE [LARGE SCALE GENOMIC DNA]</scope>
    <source>
        <strain evidence="8 9">CV58</strain>
    </source>
</reference>
<feature type="domain" description="Flagellar hook-associated protein 2 N-terminal" evidence="6">
    <location>
        <begin position="9"/>
        <end position="105"/>
    </location>
</feature>
<comment type="caution">
    <text evidence="8">The sequence shown here is derived from an EMBL/GenBank/DDBJ whole genome shotgun (WGS) entry which is preliminary data.</text>
</comment>
<comment type="function">
    <text evidence="5">Required for morphogenesis and for the elongation of the flagellar filament by facilitating polymerization of the flagellin monomers at the tip of growing filament. Forms a capping structure, which prevents flagellin subunits (transported through the central channel of the flagellum) from leaking out without polymerization at the distal end.</text>
</comment>